<keyword evidence="2" id="KW-0808">Transferase</keyword>
<dbReference type="InterPro" id="IPR041698">
    <property type="entry name" value="Methyltransf_25"/>
</dbReference>
<evidence type="ECO:0000259" key="1">
    <source>
        <dbReference type="Pfam" id="PF13649"/>
    </source>
</evidence>
<proteinExistence type="predicted"/>
<sequence length="226" mass="23870">MSREFDVLYGASGVLETSDGRSRALRGERWCDEPDEADRALLDTCAGPTLDIGCGPGRLTGELAARGVVALGIDTSPLAVRLTNGRNGPALRRDVFAALPGAGDWREALLIDGNIGIGGDPAALLRRVRGLLRPGGVAWVEVEPPGAGVWIGGARVVRAGRGGAVFRWAVVGAEAIEALGLAAGFRRVRVTELFGRWFATLTSNPDDLDSVRPEADDSANPMWTMR</sequence>
<dbReference type="Pfam" id="PF13649">
    <property type="entry name" value="Methyltransf_25"/>
    <property type="match status" value="1"/>
</dbReference>
<organism evidence="2 3">
    <name type="scientific">Saccharopolyspora halophila</name>
    <dbReference type="NCBI Taxonomy" id="405551"/>
    <lineage>
        <taxon>Bacteria</taxon>
        <taxon>Bacillati</taxon>
        <taxon>Actinomycetota</taxon>
        <taxon>Actinomycetes</taxon>
        <taxon>Pseudonocardiales</taxon>
        <taxon>Pseudonocardiaceae</taxon>
        <taxon>Saccharopolyspora</taxon>
    </lineage>
</organism>
<evidence type="ECO:0000313" key="2">
    <source>
        <dbReference type="EMBL" id="GAA2362162.1"/>
    </source>
</evidence>
<feature type="domain" description="Methyltransferase" evidence="1">
    <location>
        <begin position="50"/>
        <end position="136"/>
    </location>
</feature>
<dbReference type="Gene3D" id="3.40.50.150">
    <property type="entry name" value="Vaccinia Virus protein VP39"/>
    <property type="match status" value="1"/>
</dbReference>
<reference evidence="2 3" key="1">
    <citation type="journal article" date="2019" name="Int. J. Syst. Evol. Microbiol.">
        <title>The Global Catalogue of Microorganisms (GCM) 10K type strain sequencing project: providing services to taxonomists for standard genome sequencing and annotation.</title>
        <authorList>
            <consortium name="The Broad Institute Genomics Platform"/>
            <consortium name="The Broad Institute Genome Sequencing Center for Infectious Disease"/>
            <person name="Wu L."/>
            <person name="Ma J."/>
        </authorList>
    </citation>
    <scope>NUCLEOTIDE SEQUENCE [LARGE SCALE GENOMIC DNA]</scope>
    <source>
        <strain evidence="2 3">JCM 16221</strain>
    </source>
</reference>
<dbReference type="RefSeq" id="WP_344137224.1">
    <property type="nucleotide sequence ID" value="NZ_BAAARA010000023.1"/>
</dbReference>
<protein>
    <submittedName>
        <fullName evidence="2">Class I SAM-dependent methyltransferase</fullName>
    </submittedName>
</protein>
<evidence type="ECO:0000313" key="3">
    <source>
        <dbReference type="Proteomes" id="UP001501218"/>
    </source>
</evidence>
<keyword evidence="2" id="KW-0489">Methyltransferase</keyword>
<gene>
    <name evidence="2" type="ORF">GCM10009854_47190</name>
</gene>
<dbReference type="GO" id="GO:0008168">
    <property type="term" value="F:methyltransferase activity"/>
    <property type="evidence" value="ECO:0007669"/>
    <property type="project" value="UniProtKB-KW"/>
</dbReference>
<comment type="caution">
    <text evidence="2">The sequence shown here is derived from an EMBL/GenBank/DDBJ whole genome shotgun (WGS) entry which is preliminary data.</text>
</comment>
<accession>A0ABN3GVF8</accession>
<keyword evidence="3" id="KW-1185">Reference proteome</keyword>
<dbReference type="EMBL" id="BAAARA010000023">
    <property type="protein sequence ID" value="GAA2362162.1"/>
    <property type="molecule type" value="Genomic_DNA"/>
</dbReference>
<dbReference type="SUPFAM" id="SSF53335">
    <property type="entry name" value="S-adenosyl-L-methionine-dependent methyltransferases"/>
    <property type="match status" value="1"/>
</dbReference>
<dbReference type="InterPro" id="IPR029063">
    <property type="entry name" value="SAM-dependent_MTases_sf"/>
</dbReference>
<dbReference type="Proteomes" id="UP001501218">
    <property type="component" value="Unassembled WGS sequence"/>
</dbReference>
<name>A0ABN3GVF8_9PSEU</name>
<dbReference type="GO" id="GO:0032259">
    <property type="term" value="P:methylation"/>
    <property type="evidence" value="ECO:0007669"/>
    <property type="project" value="UniProtKB-KW"/>
</dbReference>